<sequence length="115" mass="12747">MQDQYSRATVLGEQPYTWSVKKKSGSNMKFLVLLVVVCVLCLDIGQVQGDHMEDMEHMQDMENMQLCKEGCKGPKPKCPANPCKIVAVPRDKNVCLVTVTVIADVNASEDVDAFI</sequence>
<comment type="caution">
    <text evidence="1">The sequence shown here is derived from an EMBL/GenBank/DDBJ whole genome shotgun (WGS) entry which is preliminary data.</text>
</comment>
<organism evidence="1 2">
    <name type="scientific">Desmophyllum pertusum</name>
    <dbReference type="NCBI Taxonomy" id="174260"/>
    <lineage>
        <taxon>Eukaryota</taxon>
        <taxon>Metazoa</taxon>
        <taxon>Cnidaria</taxon>
        <taxon>Anthozoa</taxon>
        <taxon>Hexacorallia</taxon>
        <taxon>Scleractinia</taxon>
        <taxon>Caryophylliina</taxon>
        <taxon>Caryophylliidae</taxon>
        <taxon>Desmophyllum</taxon>
    </lineage>
</organism>
<dbReference type="Proteomes" id="UP001163046">
    <property type="component" value="Unassembled WGS sequence"/>
</dbReference>
<reference evidence="1" key="1">
    <citation type="submission" date="2023-01" db="EMBL/GenBank/DDBJ databases">
        <title>Genome assembly of the deep-sea coral Lophelia pertusa.</title>
        <authorList>
            <person name="Herrera S."/>
            <person name="Cordes E."/>
        </authorList>
    </citation>
    <scope>NUCLEOTIDE SEQUENCE</scope>
    <source>
        <strain evidence="1">USNM1676648</strain>
        <tissue evidence="1">Polyp</tissue>
    </source>
</reference>
<proteinExistence type="predicted"/>
<evidence type="ECO:0000313" key="2">
    <source>
        <dbReference type="Proteomes" id="UP001163046"/>
    </source>
</evidence>
<dbReference type="AlphaFoldDB" id="A0A9W9ZNY4"/>
<name>A0A9W9ZNY4_9CNID</name>
<keyword evidence="2" id="KW-1185">Reference proteome</keyword>
<accession>A0A9W9ZNY4</accession>
<evidence type="ECO:0000313" key="1">
    <source>
        <dbReference type="EMBL" id="KAJ7385188.1"/>
    </source>
</evidence>
<dbReference type="EMBL" id="MU825882">
    <property type="protein sequence ID" value="KAJ7385188.1"/>
    <property type="molecule type" value="Genomic_DNA"/>
</dbReference>
<protein>
    <submittedName>
        <fullName evidence="1">Uncharacterized protein</fullName>
    </submittedName>
</protein>
<gene>
    <name evidence="1" type="ORF">OS493_017565</name>
</gene>